<feature type="active site" description="Charge relay system" evidence="14">
    <location>
        <position position="179"/>
    </location>
</feature>
<feature type="domain" description="PDZ" evidence="16">
    <location>
        <begin position="404"/>
        <end position="489"/>
    </location>
</feature>
<dbReference type="Pfam" id="PF13180">
    <property type="entry name" value="PDZ_2"/>
    <property type="match status" value="1"/>
</dbReference>
<dbReference type="InterPro" id="IPR011782">
    <property type="entry name" value="Pept_S1C_Do"/>
</dbReference>
<dbReference type="NCBIfam" id="TIGR02037">
    <property type="entry name" value="degP_htrA_DO"/>
    <property type="match status" value="1"/>
</dbReference>
<dbReference type="SMART" id="SM00228">
    <property type="entry name" value="PDZ"/>
    <property type="match status" value="2"/>
</dbReference>
<dbReference type="InterPro" id="IPR009003">
    <property type="entry name" value="Peptidase_S1_PA"/>
</dbReference>
<dbReference type="OrthoDB" id="9758917at2"/>
<dbReference type="InterPro" id="IPR001478">
    <property type="entry name" value="PDZ"/>
</dbReference>
<gene>
    <name evidence="17" type="ORF">FAZ21_00915</name>
</gene>
<dbReference type="Pfam" id="PF17820">
    <property type="entry name" value="PDZ_6"/>
    <property type="match status" value="1"/>
</dbReference>
<dbReference type="GO" id="GO:0006508">
    <property type="term" value="P:proteolysis"/>
    <property type="evidence" value="ECO:0007669"/>
    <property type="project" value="UniProtKB-KW"/>
</dbReference>
<dbReference type="FunFam" id="2.40.10.120:FF:000007">
    <property type="entry name" value="Periplasmic serine endoprotease DegP-like"/>
    <property type="match status" value="1"/>
</dbReference>
<dbReference type="RefSeq" id="WP_136771393.1">
    <property type="nucleotide sequence ID" value="NZ_CP156074.1"/>
</dbReference>
<comment type="subcellular location">
    <subcellularLocation>
        <location evidence="2">Periplasm</location>
    </subcellularLocation>
</comment>
<keyword evidence="8" id="KW-0677">Repeat</keyword>
<dbReference type="InterPro" id="IPR036034">
    <property type="entry name" value="PDZ_sf"/>
</dbReference>
<dbReference type="AlphaFoldDB" id="A0A4V5MS50"/>
<dbReference type="PROSITE" id="PS50106">
    <property type="entry name" value="PDZ"/>
    <property type="match status" value="2"/>
</dbReference>
<proteinExistence type="inferred from homology"/>
<evidence type="ECO:0000256" key="13">
    <source>
        <dbReference type="ARBA" id="ARBA00032850"/>
    </source>
</evidence>
<evidence type="ECO:0000256" key="15">
    <source>
        <dbReference type="PIRSR" id="PIRSR611782-2"/>
    </source>
</evidence>
<comment type="caution">
    <text evidence="17">The sequence shown here is derived from an EMBL/GenBank/DDBJ whole genome shotgun (WGS) entry which is preliminary data.</text>
</comment>
<dbReference type="GO" id="GO:0042597">
    <property type="term" value="C:periplasmic space"/>
    <property type="evidence" value="ECO:0007669"/>
    <property type="project" value="UniProtKB-SubCell"/>
</dbReference>
<dbReference type="InterPro" id="IPR001940">
    <property type="entry name" value="Peptidase_S1C"/>
</dbReference>
<keyword evidence="7" id="KW-0732">Signal</keyword>
<dbReference type="PANTHER" id="PTHR22939:SF130">
    <property type="entry name" value="PERIPLASMIC SERINE ENDOPROTEASE DEGP-LIKE-RELATED"/>
    <property type="match status" value="1"/>
</dbReference>
<evidence type="ECO:0000256" key="8">
    <source>
        <dbReference type="ARBA" id="ARBA00022737"/>
    </source>
</evidence>
<feature type="binding site" evidence="15">
    <location>
        <position position="149"/>
    </location>
    <ligand>
        <name>substrate</name>
    </ligand>
</feature>
<evidence type="ECO:0000259" key="16">
    <source>
        <dbReference type="PROSITE" id="PS50106"/>
    </source>
</evidence>
<reference evidence="17 18" key="1">
    <citation type="submission" date="2019-04" db="EMBL/GenBank/DDBJ databases">
        <title>Chitiniphilus eburnea sp. nov., a novel chitinolytic bacterium isolated from aquaculture sludge.</title>
        <authorList>
            <person name="Sheng M."/>
        </authorList>
    </citation>
    <scope>NUCLEOTIDE SEQUENCE [LARGE SCALE GENOMIC DNA]</scope>
    <source>
        <strain evidence="17 18">HX-2-15</strain>
    </source>
</reference>
<dbReference type="CDD" id="cd10839">
    <property type="entry name" value="cpPDZ1_DegP-like"/>
    <property type="match status" value="1"/>
</dbReference>
<dbReference type="Pfam" id="PF13365">
    <property type="entry name" value="Trypsin_2"/>
    <property type="match status" value="1"/>
</dbReference>
<evidence type="ECO:0000256" key="7">
    <source>
        <dbReference type="ARBA" id="ARBA00022729"/>
    </source>
</evidence>
<dbReference type="SUPFAM" id="SSF50156">
    <property type="entry name" value="PDZ domain-like"/>
    <property type="match status" value="2"/>
</dbReference>
<evidence type="ECO:0000256" key="9">
    <source>
        <dbReference type="ARBA" id="ARBA00022764"/>
    </source>
</evidence>
<evidence type="ECO:0000256" key="1">
    <source>
        <dbReference type="ARBA" id="ARBA00001772"/>
    </source>
</evidence>
<dbReference type="Proteomes" id="UP000310016">
    <property type="component" value="Unassembled WGS sequence"/>
</dbReference>
<keyword evidence="11" id="KW-0720">Serine protease</keyword>
<feature type="active site" description="Charge relay system" evidence="14">
    <location>
        <position position="252"/>
    </location>
</feature>
<keyword evidence="6 17" id="KW-0645">Protease</keyword>
<name>A0A4V5MS50_9NEIS</name>
<accession>A0A4V5MS50</accession>
<evidence type="ECO:0000313" key="18">
    <source>
        <dbReference type="Proteomes" id="UP000310016"/>
    </source>
</evidence>
<comment type="similarity">
    <text evidence="3">Belongs to the peptidase S1C family.</text>
</comment>
<keyword evidence="18" id="KW-1185">Reference proteome</keyword>
<keyword evidence="9" id="KW-0574">Periplasm</keyword>
<dbReference type="PANTHER" id="PTHR22939">
    <property type="entry name" value="SERINE PROTEASE FAMILY S1C HTRA-RELATED"/>
    <property type="match status" value="1"/>
</dbReference>
<evidence type="ECO:0000256" key="14">
    <source>
        <dbReference type="PIRSR" id="PIRSR611782-1"/>
    </source>
</evidence>
<keyword evidence="12" id="KW-0346">Stress response</keyword>
<feature type="binding site" evidence="15">
    <location>
        <begin position="250"/>
        <end position="252"/>
    </location>
    <ligand>
        <name>substrate</name>
    </ligand>
</feature>
<evidence type="ECO:0000256" key="4">
    <source>
        <dbReference type="ARBA" id="ARBA00013035"/>
    </source>
</evidence>
<evidence type="ECO:0000256" key="6">
    <source>
        <dbReference type="ARBA" id="ARBA00022670"/>
    </source>
</evidence>
<evidence type="ECO:0000313" key="17">
    <source>
        <dbReference type="EMBL" id="TJZ78878.1"/>
    </source>
</evidence>
<dbReference type="Gene3D" id="2.30.42.10">
    <property type="match status" value="2"/>
</dbReference>
<dbReference type="Gene3D" id="2.40.10.120">
    <property type="match status" value="1"/>
</dbReference>
<comment type="catalytic activity">
    <reaction evidence="1">
        <text>Acts on substrates that are at least partially unfolded. The cleavage site P1 residue is normally between a pair of hydrophobic residues, such as Val-|-Val.</text>
        <dbReference type="EC" id="3.4.21.107"/>
    </reaction>
</comment>
<evidence type="ECO:0000256" key="10">
    <source>
        <dbReference type="ARBA" id="ARBA00022801"/>
    </source>
</evidence>
<dbReference type="PRINTS" id="PR00834">
    <property type="entry name" value="PROTEASES2C"/>
</dbReference>
<feature type="domain" description="PDZ" evidence="16">
    <location>
        <begin position="296"/>
        <end position="362"/>
    </location>
</feature>
<evidence type="ECO:0000256" key="5">
    <source>
        <dbReference type="ARBA" id="ARBA00013958"/>
    </source>
</evidence>
<evidence type="ECO:0000256" key="11">
    <source>
        <dbReference type="ARBA" id="ARBA00022825"/>
    </source>
</evidence>
<dbReference type="SUPFAM" id="SSF50494">
    <property type="entry name" value="Trypsin-like serine proteases"/>
    <property type="match status" value="1"/>
</dbReference>
<evidence type="ECO:0000256" key="3">
    <source>
        <dbReference type="ARBA" id="ARBA00010541"/>
    </source>
</evidence>
<protein>
    <recommendedName>
        <fullName evidence="5">Probable periplasmic serine endoprotease DegP-like</fullName>
        <ecNumber evidence="4">3.4.21.107</ecNumber>
    </recommendedName>
    <alternativeName>
        <fullName evidence="13">Protease Do</fullName>
    </alternativeName>
</protein>
<evidence type="ECO:0000256" key="2">
    <source>
        <dbReference type="ARBA" id="ARBA00004418"/>
    </source>
</evidence>
<dbReference type="InterPro" id="IPR041489">
    <property type="entry name" value="PDZ_6"/>
</dbReference>
<keyword evidence="10" id="KW-0378">Hydrolase</keyword>
<evidence type="ECO:0000256" key="12">
    <source>
        <dbReference type="ARBA" id="ARBA00023016"/>
    </source>
</evidence>
<dbReference type="GO" id="GO:0004252">
    <property type="term" value="F:serine-type endopeptidase activity"/>
    <property type="evidence" value="ECO:0007669"/>
    <property type="project" value="InterPro"/>
</dbReference>
<dbReference type="EC" id="3.4.21.107" evidence="4"/>
<organism evidence="17 18">
    <name type="scientific">Chitiniphilus eburneus</name>
    <dbReference type="NCBI Taxonomy" id="2571148"/>
    <lineage>
        <taxon>Bacteria</taxon>
        <taxon>Pseudomonadati</taxon>
        <taxon>Pseudomonadota</taxon>
        <taxon>Betaproteobacteria</taxon>
        <taxon>Neisseriales</taxon>
        <taxon>Chitinibacteraceae</taxon>
        <taxon>Chitiniphilus</taxon>
    </lineage>
</organism>
<dbReference type="EMBL" id="SUMF01000001">
    <property type="protein sequence ID" value="TJZ78878.1"/>
    <property type="molecule type" value="Genomic_DNA"/>
</dbReference>
<feature type="binding site" evidence="15">
    <location>
        <position position="179"/>
    </location>
    <ligand>
        <name>substrate</name>
    </ligand>
</feature>
<sequence>MVQSTIRSGQAFTRKLLALTLAATLGGAVAVMGDRFLPRADASVEPAPAPVATAPAPANVAPLPTGRAGLPQFGDIVTRYGPAVVNISVTGMTKTTANNSGVPGLDDDDPLSQFFRRFGGPRLQRPMPVRGLGSGFIVSADGVILTNAHVVADADEVTVKLTDKREFKAKVLGLDKVSDIAVLRIQATNLPTVKIGNPDTTRVGDWVLAIGSPFGFENSVTAGIVSAKSRSLPDDGYVPFIQTDAAVNPGNSGGPLFNMDGEVIGINSQIYSRSGGFQGLSFAIPIDVARNVQTQIVSKGKVTRGQLGVAIQDVNQSLAQSFGLSSPHGALVSGVDEKGAGAKAGLKPGDIILKYNDREVAGSADLPPMVANTAPGSGATLRIWRNGKEQELKVRVGEMQDTQVATAEPTPRGKLGLALRPLSPQERDRSGIASGLVVQDVTGPAAKAGIEPGDVLLAVNGAAIKDMSQLKQLVEKAGDHVALLVQRGDAQIFIPLDLG</sequence>
<feature type="active site" description="Charge relay system" evidence="14">
    <location>
        <position position="149"/>
    </location>
</feature>